<sequence length="207" mass="22041">MQRGYAVALGIMSATVGGFFPVTLSVLKYKIGGPKGRMGRRIVGFTLASRSSVHETVAVSSPSLQRDGSSTKAVTLLASSQGPVEVRAGVEAFFGEDGRAFELKAQSLSNPSLPSNIIVGCKLKGPLGLAQSLGGTMSSGKKGRSQREEDAARKGKAPVDQMRGFTQKEEMMVSKKMWITLFPPSVDRQQGHQSSSEPLFPLEIIVV</sequence>
<dbReference type="AlphaFoldDB" id="A0A438H6C9"/>
<comment type="caution">
    <text evidence="3">The sequence shown here is derived from an EMBL/GenBank/DDBJ whole genome shotgun (WGS) entry which is preliminary data.</text>
</comment>
<keyword evidence="2" id="KW-0812">Transmembrane</keyword>
<keyword evidence="2" id="KW-0472">Membrane</keyword>
<accession>A0A438H6C9</accession>
<evidence type="ECO:0000256" key="2">
    <source>
        <dbReference type="SAM" id="Phobius"/>
    </source>
</evidence>
<dbReference type="EMBL" id="QGNW01000273">
    <property type="protein sequence ID" value="RVW79923.1"/>
    <property type="molecule type" value="Genomic_DNA"/>
</dbReference>
<evidence type="ECO:0000313" key="3">
    <source>
        <dbReference type="EMBL" id="RVW79923.1"/>
    </source>
</evidence>
<reference evidence="3 4" key="1">
    <citation type="journal article" date="2018" name="PLoS Genet.">
        <title>Population sequencing reveals clonal diversity and ancestral inbreeding in the grapevine cultivar Chardonnay.</title>
        <authorList>
            <person name="Roach M.J."/>
            <person name="Johnson D.L."/>
            <person name="Bohlmann J."/>
            <person name="van Vuuren H.J."/>
            <person name="Jones S.J."/>
            <person name="Pretorius I.S."/>
            <person name="Schmidt S.A."/>
            <person name="Borneman A.R."/>
        </authorList>
    </citation>
    <scope>NUCLEOTIDE SEQUENCE [LARGE SCALE GENOMIC DNA]</scope>
    <source>
        <strain evidence="4">cv. Chardonnay</strain>
        <tissue evidence="3">Leaf</tissue>
    </source>
</reference>
<proteinExistence type="predicted"/>
<name>A0A438H6C9_VITVI</name>
<organism evidence="3 4">
    <name type="scientific">Vitis vinifera</name>
    <name type="common">Grape</name>
    <dbReference type="NCBI Taxonomy" id="29760"/>
    <lineage>
        <taxon>Eukaryota</taxon>
        <taxon>Viridiplantae</taxon>
        <taxon>Streptophyta</taxon>
        <taxon>Embryophyta</taxon>
        <taxon>Tracheophyta</taxon>
        <taxon>Spermatophyta</taxon>
        <taxon>Magnoliopsida</taxon>
        <taxon>eudicotyledons</taxon>
        <taxon>Gunneridae</taxon>
        <taxon>Pentapetalae</taxon>
        <taxon>rosids</taxon>
        <taxon>Vitales</taxon>
        <taxon>Vitaceae</taxon>
        <taxon>Viteae</taxon>
        <taxon>Vitis</taxon>
    </lineage>
</organism>
<feature type="region of interest" description="Disordered" evidence="1">
    <location>
        <begin position="132"/>
        <end position="158"/>
    </location>
</feature>
<dbReference type="Proteomes" id="UP000288805">
    <property type="component" value="Unassembled WGS sequence"/>
</dbReference>
<gene>
    <name evidence="3" type="ORF">CK203_041401</name>
</gene>
<evidence type="ECO:0000256" key="1">
    <source>
        <dbReference type="SAM" id="MobiDB-lite"/>
    </source>
</evidence>
<protein>
    <submittedName>
        <fullName evidence="3">Uncharacterized protein</fullName>
    </submittedName>
</protein>
<keyword evidence="2" id="KW-1133">Transmembrane helix</keyword>
<feature type="transmembrane region" description="Helical" evidence="2">
    <location>
        <begin position="6"/>
        <end position="27"/>
    </location>
</feature>
<evidence type="ECO:0000313" key="4">
    <source>
        <dbReference type="Proteomes" id="UP000288805"/>
    </source>
</evidence>